<evidence type="ECO:0000313" key="2">
    <source>
        <dbReference type="EMBL" id="CAD9014474.1"/>
    </source>
</evidence>
<proteinExistence type="predicted"/>
<organism evidence="2">
    <name type="scientific">Eutreptiella gymnastica</name>
    <dbReference type="NCBI Taxonomy" id="73025"/>
    <lineage>
        <taxon>Eukaryota</taxon>
        <taxon>Discoba</taxon>
        <taxon>Euglenozoa</taxon>
        <taxon>Euglenida</taxon>
        <taxon>Spirocuta</taxon>
        <taxon>Euglenophyceae</taxon>
        <taxon>Eutreptiales</taxon>
        <taxon>Eutreptiaceae</taxon>
        <taxon>Eutreptiella</taxon>
    </lineage>
</organism>
<feature type="region of interest" description="Disordered" evidence="1">
    <location>
        <begin position="201"/>
        <end position="222"/>
    </location>
</feature>
<evidence type="ECO:0000256" key="1">
    <source>
        <dbReference type="SAM" id="MobiDB-lite"/>
    </source>
</evidence>
<dbReference type="AlphaFoldDB" id="A0A7S1IJC3"/>
<gene>
    <name evidence="2" type="ORF">EGYM00392_LOCUS25578</name>
</gene>
<dbReference type="EMBL" id="HBGA01068455">
    <property type="protein sequence ID" value="CAD9014474.1"/>
    <property type="molecule type" value="Transcribed_RNA"/>
</dbReference>
<reference evidence="2" key="1">
    <citation type="submission" date="2021-01" db="EMBL/GenBank/DDBJ databases">
        <authorList>
            <person name="Corre E."/>
            <person name="Pelletier E."/>
            <person name="Niang G."/>
            <person name="Scheremetjew M."/>
            <person name="Finn R."/>
            <person name="Kale V."/>
            <person name="Holt S."/>
            <person name="Cochrane G."/>
            <person name="Meng A."/>
            <person name="Brown T."/>
            <person name="Cohen L."/>
        </authorList>
    </citation>
    <scope>NUCLEOTIDE SEQUENCE</scope>
    <source>
        <strain evidence="2">NIES-381</strain>
    </source>
</reference>
<name>A0A7S1IJC3_9EUGL</name>
<sequence>MCEARGPNLRYMDLLGSIPSPTSSPRGSCSFSAPQADMILGTNSPALSKVAGMPGQHLRRQRPVKSNPILLRDFDDDDEEDEMLFSNPHSTSAGMDQPVLRQLFEKSIPPFKRRRIPPRGPTLDRVDRAVLCIQRWCRRHFTRTSKNVGLAGNRIKEIEDQAYARGSAASMDAQEVSIHICDLSNQPRPRLMSIGVSIESLEGNPHLPDQSPPDHQQVPDCF</sequence>
<protein>
    <submittedName>
        <fullName evidence="2">Uncharacterized protein</fullName>
    </submittedName>
</protein>
<accession>A0A7S1IJC3</accession>